<dbReference type="RefSeq" id="WP_012163145.1">
    <property type="nucleotide sequence ID" value="NC_009925.1"/>
</dbReference>
<dbReference type="STRING" id="329726.AM1_2696"/>
<evidence type="ECO:0000313" key="1">
    <source>
        <dbReference type="EMBL" id="ABW27696.1"/>
    </source>
</evidence>
<name>B0C812_ACAM1</name>
<evidence type="ECO:0000313" key="2">
    <source>
        <dbReference type="Proteomes" id="UP000000268"/>
    </source>
</evidence>
<dbReference type="KEGG" id="amr:AM1_2696"/>
<dbReference type="PANTHER" id="PTHR40037:SF1">
    <property type="entry name" value="PHOSPHOESTERASE SAOUHSC_00951-RELATED"/>
    <property type="match status" value="1"/>
</dbReference>
<dbReference type="SUPFAM" id="SSF55144">
    <property type="entry name" value="LigT-like"/>
    <property type="match status" value="1"/>
</dbReference>
<dbReference type="eggNOG" id="COG1514">
    <property type="taxonomic scope" value="Bacteria"/>
</dbReference>
<dbReference type="InterPro" id="IPR009097">
    <property type="entry name" value="Cyclic_Pdiesterase"/>
</dbReference>
<dbReference type="Pfam" id="PF13563">
    <property type="entry name" value="2_5_RNA_ligase2"/>
    <property type="match status" value="1"/>
</dbReference>
<proteinExistence type="predicted"/>
<dbReference type="PANTHER" id="PTHR40037">
    <property type="entry name" value="PHOSPHOESTERASE YJCG-RELATED"/>
    <property type="match status" value="1"/>
</dbReference>
<dbReference type="OrthoDB" id="1524661at2"/>
<sequence>MDRYFLALLPPEDIQEEVCCIQQKFAEQYQSCKALNSPPHITLQPPFDWPPDASTAHPPITALIQGLTAWAHSLQPWPVQLSGFNVFEPRVIYIHVQPTPALLALQTQLQHYCATVWDIRDTRLQSRSFIPHMTVAFRDLTRANFYASWPHFQDRPFEHHFIASCLTLLKHNGQRWETFSQAIFGA</sequence>
<keyword evidence="1" id="KW-0436">Ligase</keyword>
<keyword evidence="2" id="KW-1185">Reference proteome</keyword>
<gene>
    <name evidence="1" type="ordered locus">AM1_2696</name>
</gene>
<reference evidence="1 2" key="1">
    <citation type="journal article" date="2008" name="Proc. Natl. Acad. Sci. U.S.A.">
        <title>Niche adaptation and genome expansion in the chlorophyll d-producing cyanobacterium Acaryochloris marina.</title>
        <authorList>
            <person name="Swingley W.D."/>
            <person name="Chen M."/>
            <person name="Cheung P.C."/>
            <person name="Conrad A.L."/>
            <person name="Dejesa L.C."/>
            <person name="Hao J."/>
            <person name="Honchak B.M."/>
            <person name="Karbach L.E."/>
            <person name="Kurdoglu A."/>
            <person name="Lahiri S."/>
            <person name="Mastrian S.D."/>
            <person name="Miyashita H."/>
            <person name="Page L."/>
            <person name="Ramakrishna P."/>
            <person name="Satoh S."/>
            <person name="Sattley W.M."/>
            <person name="Shimada Y."/>
            <person name="Taylor H.L."/>
            <person name="Tomo T."/>
            <person name="Tsuchiya T."/>
            <person name="Wang Z.T."/>
            <person name="Raymond J."/>
            <person name="Mimuro M."/>
            <person name="Blankenship R.E."/>
            <person name="Touchman J.W."/>
        </authorList>
    </citation>
    <scope>NUCLEOTIDE SEQUENCE [LARGE SCALE GENOMIC DNA]</scope>
    <source>
        <strain evidence="2">MBIC 11017</strain>
    </source>
</reference>
<dbReference type="InterPro" id="IPR050580">
    <property type="entry name" value="2H_phosphoesterase_YjcG-like"/>
</dbReference>
<dbReference type="GO" id="GO:0016874">
    <property type="term" value="F:ligase activity"/>
    <property type="evidence" value="ECO:0007669"/>
    <property type="project" value="UniProtKB-KW"/>
</dbReference>
<dbReference type="EMBL" id="CP000828">
    <property type="protein sequence ID" value="ABW27696.1"/>
    <property type="molecule type" value="Genomic_DNA"/>
</dbReference>
<accession>B0C812</accession>
<organism evidence="1 2">
    <name type="scientific">Acaryochloris marina (strain MBIC 11017)</name>
    <dbReference type="NCBI Taxonomy" id="329726"/>
    <lineage>
        <taxon>Bacteria</taxon>
        <taxon>Bacillati</taxon>
        <taxon>Cyanobacteriota</taxon>
        <taxon>Cyanophyceae</taxon>
        <taxon>Acaryochloridales</taxon>
        <taxon>Acaryochloridaceae</taxon>
        <taxon>Acaryochloris</taxon>
    </lineage>
</organism>
<dbReference type="AlphaFoldDB" id="B0C812"/>
<protein>
    <submittedName>
        <fullName evidence="1">2',5' RNA ligase family protein, putative</fullName>
    </submittedName>
</protein>
<dbReference type="HOGENOM" id="CLU_100506_0_0_3"/>
<dbReference type="Gene3D" id="3.90.1140.10">
    <property type="entry name" value="Cyclic phosphodiesterase"/>
    <property type="match status" value="1"/>
</dbReference>
<dbReference type="Proteomes" id="UP000000268">
    <property type="component" value="Chromosome"/>
</dbReference>